<dbReference type="SUPFAM" id="SSF50939">
    <property type="entry name" value="Sialidases"/>
    <property type="match status" value="1"/>
</dbReference>
<evidence type="ECO:0000256" key="1">
    <source>
        <dbReference type="SAM" id="MobiDB-lite"/>
    </source>
</evidence>
<dbReference type="CDD" id="cd15482">
    <property type="entry name" value="Sialidase_non-viral"/>
    <property type="match status" value="1"/>
</dbReference>
<organism evidence="3 4">
    <name type="scientific">Pedococcus ginsenosidimutans</name>
    <dbReference type="NCBI Taxonomy" id="490570"/>
    <lineage>
        <taxon>Bacteria</taxon>
        <taxon>Bacillati</taxon>
        <taxon>Actinomycetota</taxon>
        <taxon>Actinomycetes</taxon>
        <taxon>Micrococcales</taxon>
        <taxon>Intrasporangiaceae</taxon>
        <taxon>Pedococcus</taxon>
    </lineage>
</organism>
<proteinExistence type="predicted"/>
<keyword evidence="2" id="KW-1133">Transmembrane helix</keyword>
<dbReference type="Gene3D" id="2.130.10.10">
    <property type="entry name" value="YVTN repeat-like/Quinoprotein amine dehydrogenase"/>
    <property type="match status" value="1"/>
</dbReference>
<evidence type="ECO:0008006" key="5">
    <source>
        <dbReference type="Google" id="ProtNLM"/>
    </source>
</evidence>
<sequence length="479" mass="48847">MSPDPFEDFFARERAEVRELPAGEERWEALLAESRRPRRHGAVLWLGAAAAAAVVATGLVLGTGHGPGLQQASDTASTTSAAPRPTVTVTRTVTAAPTGSAPAKVPASTATTAPATTAPGSQVLPVPATFGIASMTNAGGGHLFALGSASCPSGGCTAVVASDDDGRTWATRSSITDLTTKGPLYTPAGSRQLVGVRFATPQVGYVYGGQVRRTTDGGRSWSPVDVGGRRVLSLEIGGGTAWMVTAEQCRHGAAAADRGCTGLEVWSSPVTGTRATRVEAMNLASPVESAWVSMAGADAYVSVAYFDRDVQTLPRRVSGAPETLARPQGCPDLGGVWLWGSAQGRGGLVAVCQLHDAKDSYGVATSGDGGATWSSARLAPGLGPVTPSGIWMTSVDRGRLVAVTRGLPTSGVDDQPTALVVSRDGGSTWDTPTGIDNSRGWSWAGAAGGPLVYALASGDAGYALSTDSGATFETVPLRR</sequence>
<comment type="caution">
    <text evidence="3">The sequence shown here is derived from an EMBL/GenBank/DDBJ whole genome shotgun (WGS) entry which is preliminary data.</text>
</comment>
<dbReference type="EMBL" id="BAABLO010000004">
    <property type="protein sequence ID" value="GAA4715653.1"/>
    <property type="molecule type" value="Genomic_DNA"/>
</dbReference>
<keyword evidence="2" id="KW-0812">Transmembrane</keyword>
<dbReference type="Gene3D" id="2.120.10.10">
    <property type="match status" value="1"/>
</dbReference>
<dbReference type="InterPro" id="IPR036278">
    <property type="entry name" value="Sialidase_sf"/>
</dbReference>
<gene>
    <name evidence="3" type="ORF">GCM10025782_10450</name>
</gene>
<dbReference type="RefSeq" id="WP_345501632.1">
    <property type="nucleotide sequence ID" value="NZ_BAABLO010000004.1"/>
</dbReference>
<keyword evidence="4" id="KW-1185">Reference proteome</keyword>
<dbReference type="Proteomes" id="UP001500556">
    <property type="component" value="Unassembled WGS sequence"/>
</dbReference>
<feature type="region of interest" description="Disordered" evidence="1">
    <location>
        <begin position="94"/>
        <end position="118"/>
    </location>
</feature>
<protein>
    <recommendedName>
        <fullName evidence="5">Exo-alpha-sialidase</fullName>
    </recommendedName>
</protein>
<evidence type="ECO:0000313" key="3">
    <source>
        <dbReference type="EMBL" id="GAA4715653.1"/>
    </source>
</evidence>
<feature type="transmembrane region" description="Helical" evidence="2">
    <location>
        <begin position="42"/>
        <end position="61"/>
    </location>
</feature>
<reference evidence="4" key="1">
    <citation type="journal article" date="2019" name="Int. J. Syst. Evol. Microbiol.">
        <title>The Global Catalogue of Microorganisms (GCM) 10K type strain sequencing project: providing services to taxonomists for standard genome sequencing and annotation.</title>
        <authorList>
            <consortium name="The Broad Institute Genomics Platform"/>
            <consortium name="The Broad Institute Genome Sequencing Center for Infectious Disease"/>
            <person name="Wu L."/>
            <person name="Ma J."/>
        </authorList>
    </citation>
    <scope>NUCLEOTIDE SEQUENCE [LARGE SCALE GENOMIC DNA]</scope>
    <source>
        <strain evidence="4">JCM 18961</strain>
    </source>
</reference>
<keyword evidence="2" id="KW-0472">Membrane</keyword>
<accession>A0ABP8XXY2</accession>
<evidence type="ECO:0000256" key="2">
    <source>
        <dbReference type="SAM" id="Phobius"/>
    </source>
</evidence>
<evidence type="ECO:0000313" key="4">
    <source>
        <dbReference type="Proteomes" id="UP001500556"/>
    </source>
</evidence>
<dbReference type="InterPro" id="IPR015943">
    <property type="entry name" value="WD40/YVTN_repeat-like_dom_sf"/>
</dbReference>
<name>A0ABP8XXY2_9MICO</name>